<dbReference type="Gene3D" id="6.10.280.190">
    <property type="match status" value="1"/>
</dbReference>
<reference evidence="7" key="2">
    <citation type="submission" date="2022-08" db="EMBL/GenBank/DDBJ databases">
        <authorList>
            <person name="Dong C."/>
        </authorList>
    </citation>
    <scope>NUCLEOTIDE SEQUENCE</scope>
    <source>
        <strain evidence="7">59MF3M-4</strain>
    </source>
</reference>
<dbReference type="PANTHER" id="PTHR42792:SF2">
    <property type="entry name" value="FLAGELLIN"/>
    <property type="match status" value="1"/>
</dbReference>
<keyword evidence="8" id="KW-1185">Reference proteome</keyword>
<name>A0A9X2WBE2_9GAMM</name>
<reference evidence="7" key="1">
    <citation type="journal article" date="2022" name="Front. Microbiol.">
        <title>Genome-based taxonomic rearrangement of Oceanobacter-related bacteria including the description of Thalassolituus hydrocarbonoclasticus sp. nov. and Thalassolituus pacificus sp. nov. and emended description of the genus Thalassolituus.</title>
        <authorList>
            <person name="Dong C."/>
            <person name="Wei L."/>
            <person name="Wang J."/>
            <person name="Lai Q."/>
            <person name="Huang Z."/>
            <person name="Shao Z."/>
        </authorList>
    </citation>
    <scope>NUCLEOTIDE SEQUENCE</scope>
    <source>
        <strain evidence="7">59MF3M-4</strain>
    </source>
</reference>
<evidence type="ECO:0000256" key="3">
    <source>
        <dbReference type="ARBA" id="ARBA00023143"/>
    </source>
</evidence>
<dbReference type="PANTHER" id="PTHR42792">
    <property type="entry name" value="FLAGELLIN"/>
    <property type="match status" value="1"/>
</dbReference>
<dbReference type="PRINTS" id="PR00207">
    <property type="entry name" value="FLAGELLIN"/>
</dbReference>
<evidence type="ECO:0000256" key="4">
    <source>
        <dbReference type="RuleBase" id="RU362073"/>
    </source>
</evidence>
<dbReference type="AlphaFoldDB" id="A0A9X2WBE2"/>
<evidence type="ECO:0000259" key="6">
    <source>
        <dbReference type="Pfam" id="PF00700"/>
    </source>
</evidence>
<sequence length="1033" mass="102576">MPQIINTNIASLNAQRNLDKSQSSNQQALQRLSSGLRINSAKDDAAGLAISTRFTSQIKGLNVAVRNAGDGIALAQTAEGALGSMNENLQRIRELAVQSANATNSDVDREALQAEVDQLVAEISRTSEETDFNGRKLLDGSFSATFQVGANAGQTVDVSISELTANKLGASEQSGISAQGKGAALQNGDLIINNIAVSPSKAADDTASTKNASFSAIAKTAAINDVYDQTGVKAFANENVASGSEMTAKAGTVTLTLNNVDISLSTSTDSAGTRASVVEAINAVSDQTGVTAVSSGTDANGVQLVAADGRNIDIAFGSFTGGITSDADAAAATGLAAEETYYGGYTLVADGDVDSVAITGGDGTGNGNLANAGLNRGTYEAGAAQVASTVTTLTTGAEFSTDLPTGTAGAQLSTAQGLVSDGRIAFGTSETVTVTTNDGQSASFSAGSTGNLGAKEIADAINGLDGISVAAETKLKLEAAGGDGYFTGGQLQVFDSSTEGNALISISLSSTASTVEDIANAINATPSSGLVATYVAGATGGATNGDVFITDADGDTLVITGGAAAGGTTSSFDVTVYDATGTSSAKVAGVGGTQTTGVLVTGYLKDVDVTGDDLKSISLSSNLAVAGIATSGSVTGGSIFNFRETNTGATDINSVSVDAAQEPVRGLKEGDLTINGVNIEAADVSADKASATVASDGSAIQTSVKSQSAIAIADAINKVSDKTGVTATANETVVVGSGSASDMTAKQTAAKAAGYEAGESGKLYINGVDIGVVSLVDDGTGNIDTDATKANTIDLINQKAGQTGVTAEDNGVSITLRAADGRNISVALDNDGSNNGVDPAAAGANGFGSLIGLDSAVAGIGEADIGTATVSDNIGTRGSATEGATYETTYGTVSLSSAKEISLEAGSNGKDEIEALGFKVAQYGGGEDGQFLSEIDISTFEGATAAITAIDNAIGQVASQRADLGAIQNRLSSTVSNLQVTSENLNSANSRIQDADFAAETAELSRTQVLQQAGISVLAQANAAGQQVLSLLG</sequence>
<protein>
    <recommendedName>
        <fullName evidence="4">Flagellin</fullName>
    </recommendedName>
</protein>
<dbReference type="Proteomes" id="UP001147830">
    <property type="component" value="Unassembled WGS sequence"/>
</dbReference>
<dbReference type="Gene3D" id="2.30.220.10">
    <property type="entry name" value="f41 fragment of flagellin, C-terminal domain"/>
    <property type="match status" value="1"/>
</dbReference>
<comment type="caution">
    <text evidence="7">The sequence shown here is derived from an EMBL/GenBank/DDBJ whole genome shotgun (WGS) entry which is preliminary data.</text>
</comment>
<gene>
    <name evidence="7" type="ORF">NYR02_00425</name>
</gene>
<dbReference type="InterPro" id="IPR010810">
    <property type="entry name" value="Flagellin_hook_IN_motif"/>
</dbReference>
<dbReference type="Pfam" id="PF07196">
    <property type="entry name" value="Flagellin_IN"/>
    <property type="match status" value="1"/>
</dbReference>
<dbReference type="SUPFAM" id="SSF64518">
    <property type="entry name" value="Phase 1 flagellin"/>
    <property type="match status" value="2"/>
</dbReference>
<comment type="function">
    <text evidence="4">Flagellin is the subunit protein which polymerizes to form the filaments of bacterial flagella.</text>
</comment>
<evidence type="ECO:0000313" key="7">
    <source>
        <dbReference type="EMBL" id="MCT7357486.1"/>
    </source>
</evidence>
<dbReference type="EMBL" id="JAOANI010000002">
    <property type="protein sequence ID" value="MCT7357486.1"/>
    <property type="molecule type" value="Genomic_DNA"/>
</dbReference>
<organism evidence="7 8">
    <name type="scientific">Thalassolituus pacificus</name>
    <dbReference type="NCBI Taxonomy" id="2975440"/>
    <lineage>
        <taxon>Bacteria</taxon>
        <taxon>Pseudomonadati</taxon>
        <taxon>Pseudomonadota</taxon>
        <taxon>Gammaproteobacteria</taxon>
        <taxon>Oceanospirillales</taxon>
        <taxon>Oceanospirillaceae</taxon>
        <taxon>Thalassolituus</taxon>
    </lineage>
</organism>
<keyword evidence="7" id="KW-0282">Flagellum</keyword>
<evidence type="ECO:0000256" key="2">
    <source>
        <dbReference type="ARBA" id="ARBA00022525"/>
    </source>
</evidence>
<accession>A0A9X2WBE2</accession>
<comment type="subcellular location">
    <subcellularLocation>
        <location evidence="4">Secreted</location>
    </subcellularLocation>
    <subcellularLocation>
        <location evidence="4">Bacterial flagellum</location>
    </subcellularLocation>
</comment>
<dbReference type="GO" id="GO:0005576">
    <property type="term" value="C:extracellular region"/>
    <property type="evidence" value="ECO:0007669"/>
    <property type="project" value="UniProtKB-SubCell"/>
</dbReference>
<dbReference type="Gene3D" id="1.20.1330.10">
    <property type="entry name" value="f41 fragment of flagellin, N-terminal domain"/>
    <property type="match status" value="2"/>
</dbReference>
<dbReference type="InterPro" id="IPR001029">
    <property type="entry name" value="Flagellin_N"/>
</dbReference>
<keyword evidence="7" id="KW-0966">Cell projection</keyword>
<feature type="domain" description="Flagellin C-terminal" evidence="6">
    <location>
        <begin position="947"/>
        <end position="1032"/>
    </location>
</feature>
<evidence type="ECO:0000313" key="8">
    <source>
        <dbReference type="Proteomes" id="UP001147830"/>
    </source>
</evidence>
<dbReference type="Gene3D" id="2.170.280.10">
    <property type="entry name" value="f41 fragment of flagellin, middle domain"/>
    <property type="match status" value="1"/>
</dbReference>
<dbReference type="RefSeq" id="WP_260974420.1">
    <property type="nucleotide sequence ID" value="NZ_JAOANI010000002.1"/>
</dbReference>
<proteinExistence type="inferred from homology"/>
<dbReference type="Pfam" id="PF00700">
    <property type="entry name" value="Flagellin_C"/>
    <property type="match status" value="1"/>
</dbReference>
<evidence type="ECO:0000256" key="1">
    <source>
        <dbReference type="ARBA" id="ARBA00005709"/>
    </source>
</evidence>
<dbReference type="Gene3D" id="3.30.70.2120">
    <property type="match status" value="1"/>
</dbReference>
<comment type="similarity">
    <text evidence="1 4">Belongs to the bacterial flagellin family.</text>
</comment>
<dbReference type="GO" id="GO:0005198">
    <property type="term" value="F:structural molecule activity"/>
    <property type="evidence" value="ECO:0007669"/>
    <property type="project" value="UniProtKB-UniRule"/>
</dbReference>
<keyword evidence="7" id="KW-0969">Cilium</keyword>
<keyword evidence="2 4" id="KW-0964">Secreted</keyword>
<dbReference type="InterPro" id="IPR046358">
    <property type="entry name" value="Flagellin_C"/>
</dbReference>
<dbReference type="GO" id="GO:0009288">
    <property type="term" value="C:bacterial-type flagellum"/>
    <property type="evidence" value="ECO:0007669"/>
    <property type="project" value="UniProtKB-SubCell"/>
</dbReference>
<dbReference type="InterPro" id="IPR001492">
    <property type="entry name" value="Flagellin"/>
</dbReference>
<keyword evidence="3 4" id="KW-0975">Bacterial flagellum</keyword>
<dbReference type="Pfam" id="PF00669">
    <property type="entry name" value="Flagellin_N"/>
    <property type="match status" value="1"/>
</dbReference>
<feature type="domain" description="Flagellin N-terminal" evidence="5">
    <location>
        <begin position="5"/>
        <end position="142"/>
    </location>
</feature>
<evidence type="ECO:0000259" key="5">
    <source>
        <dbReference type="Pfam" id="PF00669"/>
    </source>
</evidence>